<organism evidence="1 2">
    <name type="scientific">Lawsonella clevelandensis</name>
    <dbReference type="NCBI Taxonomy" id="1528099"/>
    <lineage>
        <taxon>Bacteria</taxon>
        <taxon>Bacillati</taxon>
        <taxon>Actinomycetota</taxon>
        <taxon>Actinomycetes</taxon>
        <taxon>Mycobacteriales</taxon>
        <taxon>Lawsonellaceae</taxon>
        <taxon>Lawsonella</taxon>
    </lineage>
</organism>
<dbReference type="EMBL" id="CP012390">
    <property type="protein sequence ID" value="ALE19035.1"/>
    <property type="molecule type" value="Genomic_DNA"/>
</dbReference>
<name>A0A0M5KZL6_9ACTN</name>
<dbReference type="KEGG" id="cbq:AL705_04705"/>
<gene>
    <name evidence="1" type="ORF">AL705_04705</name>
</gene>
<evidence type="ECO:0000313" key="2">
    <source>
        <dbReference type="Proteomes" id="UP000068137"/>
    </source>
</evidence>
<sequence length="85" mass="10102">MFRTKFIHHNLWCILDNSAPSILPMFGGKTQRNVVTQVSDLARLRITVDREFYVTRTRFLIRRGSMPLFMIMKSLYGRFINNSLY</sequence>
<dbReference type="Proteomes" id="UP000068137">
    <property type="component" value="Chromosome"/>
</dbReference>
<accession>A0A0M5KZL6</accession>
<dbReference type="AlphaFoldDB" id="A0A0M5KZL6"/>
<proteinExistence type="predicted"/>
<evidence type="ECO:0000313" key="1">
    <source>
        <dbReference type="EMBL" id="ALE19035.1"/>
    </source>
</evidence>
<reference evidence="1 2" key="1">
    <citation type="journal article" date="2015" name="Genome Announc.">
        <title>Complete Genome Sequences for Two Strains of a Novel Fastidious, Partially Acid-Fast, Gram-Positive Corynebacterineae Bacterium, Derived from Human Clinical Samples.</title>
        <authorList>
            <person name="Nicholson A.C."/>
            <person name="Bell M."/>
            <person name="Humrighouse B.W."/>
            <person name="McQuiston J.R."/>
        </authorList>
    </citation>
    <scope>NUCLEOTIDE SEQUENCE [LARGE SCALE GENOMIC DNA]</scope>
    <source>
        <strain evidence="1 2">X1698</strain>
    </source>
</reference>
<protein>
    <submittedName>
        <fullName evidence="1">Uncharacterized protein</fullName>
    </submittedName>
</protein>